<proteinExistence type="predicted"/>
<organism evidence="2 3">
    <name type="scientific">Ramularia collo-cygni</name>
    <dbReference type="NCBI Taxonomy" id="112498"/>
    <lineage>
        <taxon>Eukaryota</taxon>
        <taxon>Fungi</taxon>
        <taxon>Dikarya</taxon>
        <taxon>Ascomycota</taxon>
        <taxon>Pezizomycotina</taxon>
        <taxon>Dothideomycetes</taxon>
        <taxon>Dothideomycetidae</taxon>
        <taxon>Mycosphaerellales</taxon>
        <taxon>Mycosphaerellaceae</taxon>
        <taxon>Ramularia</taxon>
    </lineage>
</organism>
<sequence length="180" mass="21080">MASKNLYLRRMTAESAAKACWICYKPTSTVLITEAQDDWFNICPGHLQDAKFAIAKDAEDLEKRRREEAIEKEIAAVKKEYEEKMKAKKKKKDGKKDDEEKKDKKDDDVEKLEKEQDEKLKALEGKKQTEKPTVDGPRIFELHKQFYNMRLQRKHNAQAAKRTQERLRNPNAFPSVPKDL</sequence>
<reference evidence="2 3" key="1">
    <citation type="submission" date="2016-03" db="EMBL/GenBank/DDBJ databases">
        <authorList>
            <person name="Ploux O."/>
        </authorList>
    </citation>
    <scope>NUCLEOTIDE SEQUENCE [LARGE SCALE GENOMIC DNA]</scope>
    <source>
        <strain evidence="2 3">URUG2</strain>
    </source>
</reference>
<feature type="compositionally biased region" description="Basic and acidic residues" evidence="1">
    <location>
        <begin position="94"/>
        <end position="139"/>
    </location>
</feature>
<dbReference type="OrthoDB" id="2158714at2759"/>
<evidence type="ECO:0008006" key="4">
    <source>
        <dbReference type="Google" id="ProtNLM"/>
    </source>
</evidence>
<dbReference type="GO" id="GO:0007034">
    <property type="term" value="P:vacuolar transport"/>
    <property type="evidence" value="ECO:0007669"/>
    <property type="project" value="TreeGrafter"/>
</dbReference>
<name>A0A2D3VHA4_9PEZI</name>
<accession>A0A2D3VHA4</accession>
<dbReference type="GO" id="GO:0005768">
    <property type="term" value="C:endosome"/>
    <property type="evidence" value="ECO:0007669"/>
    <property type="project" value="TreeGrafter"/>
</dbReference>
<dbReference type="PANTHER" id="PTHR28218">
    <property type="entry name" value="VPS4-ASSOCIATED PROTEIN 1"/>
    <property type="match status" value="1"/>
</dbReference>
<dbReference type="Pfam" id="PF08432">
    <property type="entry name" value="Vfa1"/>
    <property type="match status" value="1"/>
</dbReference>
<feature type="region of interest" description="Disordered" evidence="1">
    <location>
        <begin position="81"/>
        <end position="139"/>
    </location>
</feature>
<protein>
    <recommendedName>
        <fullName evidence="4">DUF1742-domain-containing protein</fullName>
    </recommendedName>
</protein>
<dbReference type="RefSeq" id="XP_023631406.1">
    <property type="nucleotide sequence ID" value="XM_023775638.1"/>
</dbReference>
<evidence type="ECO:0000313" key="2">
    <source>
        <dbReference type="EMBL" id="CZT24682.1"/>
    </source>
</evidence>
<dbReference type="Proteomes" id="UP000225277">
    <property type="component" value="Unassembled WGS sequence"/>
</dbReference>
<evidence type="ECO:0000256" key="1">
    <source>
        <dbReference type="SAM" id="MobiDB-lite"/>
    </source>
</evidence>
<dbReference type="InterPro" id="IPR013640">
    <property type="entry name" value="Vfa1"/>
</dbReference>
<evidence type="ECO:0000313" key="3">
    <source>
        <dbReference type="Proteomes" id="UP000225277"/>
    </source>
</evidence>
<dbReference type="PANTHER" id="PTHR28218:SF1">
    <property type="entry name" value="VPS4-ASSOCIATED PROTEIN 1"/>
    <property type="match status" value="1"/>
</dbReference>
<dbReference type="EMBL" id="FJUY01000022">
    <property type="protein sequence ID" value="CZT24682.1"/>
    <property type="molecule type" value="Genomic_DNA"/>
</dbReference>
<gene>
    <name evidence="2" type="ORF">RCC_10409</name>
</gene>
<feature type="region of interest" description="Disordered" evidence="1">
    <location>
        <begin position="153"/>
        <end position="180"/>
    </location>
</feature>
<dbReference type="AlphaFoldDB" id="A0A2D3VHA4"/>
<keyword evidence="3" id="KW-1185">Reference proteome</keyword>
<dbReference type="GeneID" id="35605452"/>